<comment type="function">
    <text evidence="9">Converts cobyric acid to cobinamide by the addition of aminopropanol on the F carboxylic group.</text>
</comment>
<dbReference type="Proteomes" id="UP000240259">
    <property type="component" value="Unassembled WGS sequence"/>
</dbReference>
<evidence type="ECO:0000256" key="7">
    <source>
        <dbReference type="ARBA" id="ARBA00022989"/>
    </source>
</evidence>
<comment type="pathway">
    <text evidence="2 9">Cofactor biosynthesis; adenosylcobalamin biosynthesis.</text>
</comment>
<dbReference type="OrthoDB" id="9811967at2"/>
<keyword evidence="4 9" id="KW-1003">Cell membrane</keyword>
<evidence type="ECO:0000256" key="3">
    <source>
        <dbReference type="ARBA" id="ARBA00006263"/>
    </source>
</evidence>
<comment type="similarity">
    <text evidence="3 9">Belongs to the CobD/CbiB family.</text>
</comment>
<evidence type="ECO:0000256" key="5">
    <source>
        <dbReference type="ARBA" id="ARBA00022573"/>
    </source>
</evidence>
<feature type="transmembrane region" description="Helical" evidence="9">
    <location>
        <begin position="58"/>
        <end position="76"/>
    </location>
</feature>
<dbReference type="EMBL" id="PZJX01000029">
    <property type="protein sequence ID" value="PTE09251.1"/>
    <property type="molecule type" value="Genomic_DNA"/>
</dbReference>
<keyword evidence="5 9" id="KW-0169">Cobalamin biosynthesis</keyword>
<comment type="subcellular location">
    <subcellularLocation>
        <location evidence="1 9">Cell membrane</location>
        <topology evidence="1 9">Multi-pass membrane protein</topology>
    </subcellularLocation>
</comment>
<evidence type="ECO:0000256" key="4">
    <source>
        <dbReference type="ARBA" id="ARBA00022475"/>
    </source>
</evidence>
<sequence>MSFLIAFLSLVIEFALGYPDWLFRRIGHPVTWFGRLISFLDRRLNRDTDSDALRRRRGIHALLVIVLVPAIIALVLEILLWQILPSGLLIVAILATSLLSQKSLAEHVEGVADALDNGGLAVGRVAVSHIVGRDPETLDRAGVCRAAIESLAENFSDGIVAPAFWIGVGGLPGGVAYKAANTADSMIGHRTPRHEAFGSAAARFDDLINLPASRLTALLIVLAAFFVSGANAKNAWRTVRRDAKKHRSPNAGWPEAAMAGALGLALAGPRSYGGVMVEDAFMGDGGRRDAESADIRQALKLYRTADFLLIALFGIVAAIVLVS</sequence>
<feature type="transmembrane region" description="Helical" evidence="9">
    <location>
        <begin position="215"/>
        <end position="236"/>
    </location>
</feature>
<evidence type="ECO:0000256" key="2">
    <source>
        <dbReference type="ARBA" id="ARBA00004953"/>
    </source>
</evidence>
<dbReference type="GO" id="GO:0015420">
    <property type="term" value="F:ABC-type vitamin B12 transporter activity"/>
    <property type="evidence" value="ECO:0007669"/>
    <property type="project" value="UniProtKB-UniRule"/>
</dbReference>
<dbReference type="GO" id="GO:0048472">
    <property type="term" value="F:threonine-phosphate decarboxylase activity"/>
    <property type="evidence" value="ECO:0007669"/>
    <property type="project" value="InterPro"/>
</dbReference>
<protein>
    <recommendedName>
        <fullName evidence="9">Cobalamin biosynthesis protein CobD</fullName>
    </recommendedName>
</protein>
<accession>A0A2T4IUB6</accession>
<keyword evidence="6 9" id="KW-0812">Transmembrane</keyword>
<dbReference type="HAMAP" id="MF_00024">
    <property type="entry name" value="CobD_CbiB"/>
    <property type="match status" value="1"/>
</dbReference>
<dbReference type="GO" id="GO:0005886">
    <property type="term" value="C:plasma membrane"/>
    <property type="evidence" value="ECO:0007669"/>
    <property type="project" value="UniProtKB-SubCell"/>
</dbReference>
<gene>
    <name evidence="9" type="primary">cobD</name>
    <name evidence="10" type="ORF">C9427_17210</name>
</gene>
<evidence type="ECO:0000256" key="1">
    <source>
        <dbReference type="ARBA" id="ARBA00004651"/>
    </source>
</evidence>
<proteinExistence type="inferred from homology"/>
<evidence type="ECO:0000256" key="8">
    <source>
        <dbReference type="ARBA" id="ARBA00023136"/>
    </source>
</evidence>
<dbReference type="PANTHER" id="PTHR34308">
    <property type="entry name" value="COBALAMIN BIOSYNTHESIS PROTEIN CBIB"/>
    <property type="match status" value="1"/>
</dbReference>
<evidence type="ECO:0000313" key="11">
    <source>
        <dbReference type="Proteomes" id="UP000240259"/>
    </source>
</evidence>
<evidence type="ECO:0000256" key="6">
    <source>
        <dbReference type="ARBA" id="ARBA00022692"/>
    </source>
</evidence>
<dbReference type="GO" id="GO:0009236">
    <property type="term" value="P:cobalamin biosynthetic process"/>
    <property type="evidence" value="ECO:0007669"/>
    <property type="project" value="UniProtKB-UniRule"/>
</dbReference>
<feature type="transmembrane region" description="Helical" evidence="9">
    <location>
        <begin position="305"/>
        <end position="322"/>
    </location>
</feature>
<evidence type="ECO:0000256" key="9">
    <source>
        <dbReference type="HAMAP-Rule" id="MF_00024"/>
    </source>
</evidence>
<dbReference type="PANTHER" id="PTHR34308:SF1">
    <property type="entry name" value="COBALAMIN BIOSYNTHESIS PROTEIN CBIB"/>
    <property type="match status" value="1"/>
</dbReference>
<comment type="caution">
    <text evidence="10">The sequence shown here is derived from an EMBL/GenBank/DDBJ whole genome shotgun (WGS) entry which is preliminary data.</text>
</comment>
<keyword evidence="11" id="KW-1185">Reference proteome</keyword>
<dbReference type="RefSeq" id="WP_107650323.1">
    <property type="nucleotide sequence ID" value="NZ_PZJX01000029.1"/>
</dbReference>
<dbReference type="Pfam" id="PF03186">
    <property type="entry name" value="CobD_Cbib"/>
    <property type="match status" value="1"/>
</dbReference>
<comment type="caution">
    <text evidence="9">Lacks conserved residue(s) required for the propagation of feature annotation.</text>
</comment>
<name>A0A2T4IUB6_9HYPH</name>
<dbReference type="UniPathway" id="UPA00148"/>
<dbReference type="NCBIfam" id="TIGR00380">
    <property type="entry name" value="cobal_cbiB"/>
    <property type="match status" value="1"/>
</dbReference>
<reference evidence="10 11" key="1">
    <citation type="submission" date="2018-03" db="EMBL/GenBank/DDBJ databases">
        <title>Genome sequence of the symbiotic type strain Mesorhizobium helmanticense CSLC115NT isolated from Lotus corniculatus nodules.</title>
        <authorList>
            <person name="Sannazzaro A.I."/>
            <person name="Torres Tejerizo G.A."/>
            <person name="Dip D."/>
            <person name="Caballero M."/>
            <person name="Pistorio M."/>
            <person name="Estrella M.J."/>
        </authorList>
    </citation>
    <scope>NUCLEOTIDE SEQUENCE [LARGE SCALE GENOMIC DNA]</scope>
    <source>
        <strain evidence="10 11">CSLC115N</strain>
    </source>
</reference>
<dbReference type="AlphaFoldDB" id="A0A2T4IUB6"/>
<organism evidence="10 11">
    <name type="scientific">Mesorhizobium helmanticense</name>
    <dbReference type="NCBI Taxonomy" id="1776423"/>
    <lineage>
        <taxon>Bacteria</taxon>
        <taxon>Pseudomonadati</taxon>
        <taxon>Pseudomonadota</taxon>
        <taxon>Alphaproteobacteria</taxon>
        <taxon>Hyphomicrobiales</taxon>
        <taxon>Phyllobacteriaceae</taxon>
        <taxon>Mesorhizobium</taxon>
    </lineage>
</organism>
<dbReference type="InterPro" id="IPR004485">
    <property type="entry name" value="Cobalamin_biosynth_CobD/CbiB"/>
</dbReference>
<keyword evidence="7 9" id="KW-1133">Transmembrane helix</keyword>
<keyword evidence="8 9" id="KW-0472">Membrane</keyword>
<evidence type="ECO:0000313" key="10">
    <source>
        <dbReference type="EMBL" id="PTE09251.1"/>
    </source>
</evidence>